<dbReference type="AlphaFoldDB" id="A0A3N4JQ01"/>
<dbReference type="Proteomes" id="UP000276215">
    <property type="component" value="Unassembled WGS sequence"/>
</dbReference>
<dbReference type="OrthoDB" id="5355583at2759"/>
<proteinExistence type="predicted"/>
<sequence length="205" mass="23262">MTDLSTAKISPKDMLVKAEYSPDEDTIKAIKDEVYKKIVLYLDIEPAPTDHLHLMEANAAMMSNCSGKKKKIISEDSETGGHEELVVDVISLTKEKYILIVEAYRESLGAAMAQCLLAMKDMGDSNQGGVVYGFVTTEDRWRMLSYDGGSFQVTVNFHRLFTSGGLYVCGVEQWRYCEEGCHWWRRGSRWVVICILLCFEFFINV</sequence>
<name>A0A3N4JQ01_9PEZI</name>
<evidence type="ECO:0000313" key="1">
    <source>
        <dbReference type="EMBL" id="RPA99337.1"/>
    </source>
</evidence>
<protein>
    <submittedName>
        <fullName evidence="1">Uncharacterized protein</fullName>
    </submittedName>
</protein>
<evidence type="ECO:0000313" key="2">
    <source>
        <dbReference type="Proteomes" id="UP000276215"/>
    </source>
</evidence>
<gene>
    <name evidence="1" type="ORF">L873DRAFT_1828058</name>
</gene>
<keyword evidence="2" id="KW-1185">Reference proteome</keyword>
<accession>A0A3N4JQ01</accession>
<reference evidence="1 2" key="1">
    <citation type="journal article" date="2018" name="Nat. Ecol. Evol.">
        <title>Pezizomycetes genomes reveal the molecular basis of ectomycorrhizal truffle lifestyle.</title>
        <authorList>
            <person name="Murat C."/>
            <person name="Payen T."/>
            <person name="Noel B."/>
            <person name="Kuo A."/>
            <person name="Morin E."/>
            <person name="Chen J."/>
            <person name="Kohler A."/>
            <person name="Krizsan K."/>
            <person name="Balestrini R."/>
            <person name="Da Silva C."/>
            <person name="Montanini B."/>
            <person name="Hainaut M."/>
            <person name="Levati E."/>
            <person name="Barry K.W."/>
            <person name="Belfiori B."/>
            <person name="Cichocki N."/>
            <person name="Clum A."/>
            <person name="Dockter R.B."/>
            <person name="Fauchery L."/>
            <person name="Guy J."/>
            <person name="Iotti M."/>
            <person name="Le Tacon F."/>
            <person name="Lindquist E.A."/>
            <person name="Lipzen A."/>
            <person name="Malagnac F."/>
            <person name="Mello A."/>
            <person name="Molinier V."/>
            <person name="Miyauchi S."/>
            <person name="Poulain J."/>
            <person name="Riccioni C."/>
            <person name="Rubini A."/>
            <person name="Sitrit Y."/>
            <person name="Splivallo R."/>
            <person name="Traeger S."/>
            <person name="Wang M."/>
            <person name="Zifcakova L."/>
            <person name="Wipf D."/>
            <person name="Zambonelli A."/>
            <person name="Paolocci F."/>
            <person name="Nowrousian M."/>
            <person name="Ottonello S."/>
            <person name="Baldrian P."/>
            <person name="Spatafora J.W."/>
            <person name="Henrissat B."/>
            <person name="Nagy L.G."/>
            <person name="Aury J.M."/>
            <person name="Wincker P."/>
            <person name="Grigoriev I.V."/>
            <person name="Bonfante P."/>
            <person name="Martin F.M."/>
        </authorList>
    </citation>
    <scope>NUCLEOTIDE SEQUENCE [LARGE SCALE GENOMIC DNA]</scope>
    <source>
        <strain evidence="1 2">120613-1</strain>
    </source>
</reference>
<dbReference type="EMBL" id="ML120388">
    <property type="protein sequence ID" value="RPA99337.1"/>
    <property type="molecule type" value="Genomic_DNA"/>
</dbReference>
<organism evidence="1 2">
    <name type="scientific">Choiromyces venosus 120613-1</name>
    <dbReference type="NCBI Taxonomy" id="1336337"/>
    <lineage>
        <taxon>Eukaryota</taxon>
        <taxon>Fungi</taxon>
        <taxon>Dikarya</taxon>
        <taxon>Ascomycota</taxon>
        <taxon>Pezizomycotina</taxon>
        <taxon>Pezizomycetes</taxon>
        <taxon>Pezizales</taxon>
        <taxon>Tuberaceae</taxon>
        <taxon>Choiromyces</taxon>
    </lineage>
</organism>